<dbReference type="InterPro" id="IPR006439">
    <property type="entry name" value="HAD-SF_hydro_IA"/>
</dbReference>
<evidence type="ECO:0000313" key="6">
    <source>
        <dbReference type="Proteomes" id="UP000773462"/>
    </source>
</evidence>
<evidence type="ECO:0000313" key="5">
    <source>
        <dbReference type="EMBL" id="MBP2112190.1"/>
    </source>
</evidence>
<dbReference type="Pfam" id="PF13419">
    <property type="entry name" value="HAD_2"/>
    <property type="match status" value="1"/>
</dbReference>
<dbReference type="InterPro" id="IPR041492">
    <property type="entry name" value="HAD_2"/>
</dbReference>
<comment type="caution">
    <text evidence="5">The sequence shown here is derived from an EMBL/GenBank/DDBJ whole genome shotgun (WGS) entry which is preliminary data.</text>
</comment>
<evidence type="ECO:0000256" key="4">
    <source>
        <dbReference type="ARBA" id="ARBA00022842"/>
    </source>
</evidence>
<dbReference type="InterPro" id="IPR036412">
    <property type="entry name" value="HAD-like_sf"/>
</dbReference>
<name>A0ABS4NQ61_9BACL</name>
<keyword evidence="6" id="KW-1185">Reference proteome</keyword>
<accession>A0ABS4NQ61</accession>
<dbReference type="RefSeq" id="WP_209872846.1">
    <property type="nucleotide sequence ID" value="NZ_JAGGLV010000006.1"/>
</dbReference>
<dbReference type="Proteomes" id="UP000773462">
    <property type="component" value="Unassembled WGS sequence"/>
</dbReference>
<dbReference type="EMBL" id="JAGGLV010000006">
    <property type="protein sequence ID" value="MBP2112190.1"/>
    <property type="molecule type" value="Genomic_DNA"/>
</dbReference>
<evidence type="ECO:0000256" key="2">
    <source>
        <dbReference type="ARBA" id="ARBA00022723"/>
    </source>
</evidence>
<evidence type="ECO:0000256" key="1">
    <source>
        <dbReference type="ARBA" id="ARBA00001946"/>
    </source>
</evidence>
<dbReference type="InterPro" id="IPR051400">
    <property type="entry name" value="HAD-like_hydrolase"/>
</dbReference>
<organism evidence="5 6">
    <name type="scientific">Paenibacillus silagei</name>
    <dbReference type="NCBI Taxonomy" id="1670801"/>
    <lineage>
        <taxon>Bacteria</taxon>
        <taxon>Bacillati</taxon>
        <taxon>Bacillota</taxon>
        <taxon>Bacilli</taxon>
        <taxon>Bacillales</taxon>
        <taxon>Paenibacillaceae</taxon>
        <taxon>Paenibacillus</taxon>
    </lineage>
</organism>
<dbReference type="SFLD" id="SFLDG01129">
    <property type="entry name" value="C1.5:_HAD__Beta-PGM__Phosphata"/>
    <property type="match status" value="1"/>
</dbReference>
<keyword evidence="3 5" id="KW-0378">Hydrolase</keyword>
<dbReference type="PRINTS" id="PR00413">
    <property type="entry name" value="HADHALOGNASE"/>
</dbReference>
<keyword evidence="4" id="KW-0460">Magnesium</keyword>
<dbReference type="PANTHER" id="PTHR46470:SF2">
    <property type="entry name" value="GLYCERALDEHYDE 3-PHOSPHATE PHOSPHATASE"/>
    <property type="match status" value="1"/>
</dbReference>
<protein>
    <submittedName>
        <fullName evidence="5">Hydrolase of the HAD superfamily</fullName>
    </submittedName>
</protein>
<dbReference type="SUPFAM" id="SSF56784">
    <property type="entry name" value="HAD-like"/>
    <property type="match status" value="1"/>
</dbReference>
<dbReference type="InterPro" id="IPR023214">
    <property type="entry name" value="HAD_sf"/>
</dbReference>
<keyword evidence="2" id="KW-0479">Metal-binding</keyword>
<dbReference type="SFLD" id="SFLDS00003">
    <property type="entry name" value="Haloacid_Dehalogenase"/>
    <property type="match status" value="1"/>
</dbReference>
<reference evidence="5 6" key="1">
    <citation type="submission" date="2021-03" db="EMBL/GenBank/DDBJ databases">
        <title>Genomic Encyclopedia of Type Strains, Phase IV (KMG-IV): sequencing the most valuable type-strain genomes for metagenomic binning, comparative biology and taxonomic classification.</title>
        <authorList>
            <person name="Goeker M."/>
        </authorList>
    </citation>
    <scope>NUCLEOTIDE SEQUENCE [LARGE SCALE GENOMIC DNA]</scope>
    <source>
        <strain evidence="5 6">DSM 101953</strain>
    </source>
</reference>
<dbReference type="PANTHER" id="PTHR46470">
    <property type="entry name" value="N-ACYLNEURAMINATE-9-PHOSPHATASE"/>
    <property type="match status" value="1"/>
</dbReference>
<dbReference type="Gene3D" id="1.10.150.520">
    <property type="match status" value="1"/>
</dbReference>
<proteinExistence type="predicted"/>
<comment type="cofactor">
    <cofactor evidence="1">
        <name>Mg(2+)</name>
        <dbReference type="ChEBI" id="CHEBI:18420"/>
    </cofactor>
</comment>
<dbReference type="NCBIfam" id="TIGR01549">
    <property type="entry name" value="HAD-SF-IA-v1"/>
    <property type="match status" value="1"/>
</dbReference>
<evidence type="ECO:0000256" key="3">
    <source>
        <dbReference type="ARBA" id="ARBA00022801"/>
    </source>
</evidence>
<gene>
    <name evidence="5" type="ORF">J2Z70_002344</name>
</gene>
<dbReference type="Gene3D" id="3.40.50.1000">
    <property type="entry name" value="HAD superfamily/HAD-like"/>
    <property type="match status" value="1"/>
</dbReference>
<dbReference type="GO" id="GO:0016787">
    <property type="term" value="F:hydrolase activity"/>
    <property type="evidence" value="ECO:0007669"/>
    <property type="project" value="UniProtKB-KW"/>
</dbReference>
<sequence>MTIQAVLFDLDGTLLDRDTSLLKFVQDQYRRYPELQTIDHDLFVQRFIELDNHGYLWKDKVYQQILQEFSISKLDWNLLLDDYLYNFQQHCTGFPNLLSMLTELKNHDLKIALISNGYGQFQYDNFKALNIGHLFDEVLISEWEGLRKPDPAIFHRALTRLGVDAGNALFVGDHPDNDIRASREAGMKAVWKRNQQFVTVAEADAVIDDLAELVELLLKKAPKKPYIFGADKLTP</sequence>
<dbReference type="NCBIfam" id="TIGR01509">
    <property type="entry name" value="HAD-SF-IA-v3"/>
    <property type="match status" value="1"/>
</dbReference>